<feature type="domain" description="Alpha-2-macroglobulin bait region" evidence="3">
    <location>
        <begin position="1"/>
        <end position="107"/>
    </location>
</feature>
<dbReference type="InterPro" id="IPR011625">
    <property type="entry name" value="A2M_N_BRD"/>
</dbReference>
<sequence length="128" mass="14211">MKEFNYMVVSKEQIVAVGKKRSTTFTLTPENSWAPMACIIVYYVTDSGEVVNDAVVVPIQPVLKNKIKMSWSKDKAEPSEKVSLKIGVSEPNTIIGLSVVDKSTKLVGERSDITEDTVFHELSLYNTV</sequence>
<dbReference type="Proteomes" id="UP000694392">
    <property type="component" value="Unplaced"/>
</dbReference>
<proteinExistence type="predicted"/>
<protein>
    <recommendedName>
        <fullName evidence="3">Alpha-2-macroglobulin bait region domain-containing protein</fullName>
    </recommendedName>
</protein>
<accession>A0A8D0HQ52</accession>
<dbReference type="Ensembl" id="ENSSPUT00000025317.1">
    <property type="protein sequence ID" value="ENSSPUP00000023729.1"/>
    <property type="gene ID" value="ENSSPUG00000018193.1"/>
</dbReference>
<dbReference type="PANTHER" id="PTHR11412:SF136">
    <property type="entry name" value="CD109 ANTIGEN"/>
    <property type="match status" value="1"/>
</dbReference>
<dbReference type="AlphaFoldDB" id="A0A8D0HQ52"/>
<dbReference type="SMART" id="SM01359">
    <property type="entry name" value="A2M_N_2"/>
    <property type="match status" value="1"/>
</dbReference>
<evidence type="ECO:0000259" key="3">
    <source>
        <dbReference type="SMART" id="SM01359"/>
    </source>
</evidence>
<dbReference type="Gene3D" id="6.20.50.160">
    <property type="match status" value="1"/>
</dbReference>
<reference evidence="4" key="1">
    <citation type="submission" date="2025-08" db="UniProtKB">
        <authorList>
            <consortium name="Ensembl"/>
        </authorList>
    </citation>
    <scope>IDENTIFICATION</scope>
</reference>
<dbReference type="GO" id="GO:0005615">
    <property type="term" value="C:extracellular space"/>
    <property type="evidence" value="ECO:0007669"/>
    <property type="project" value="TreeGrafter"/>
</dbReference>
<dbReference type="PANTHER" id="PTHR11412">
    <property type="entry name" value="MACROGLOBULIN / COMPLEMENT"/>
    <property type="match status" value="1"/>
</dbReference>
<evidence type="ECO:0000256" key="1">
    <source>
        <dbReference type="ARBA" id="ARBA00022729"/>
    </source>
</evidence>
<dbReference type="Pfam" id="PF07703">
    <property type="entry name" value="A2M_BRD"/>
    <property type="match status" value="1"/>
</dbReference>
<evidence type="ECO:0000313" key="4">
    <source>
        <dbReference type="Ensembl" id="ENSSPUP00000023729.1"/>
    </source>
</evidence>
<reference evidence="4" key="2">
    <citation type="submission" date="2025-09" db="UniProtKB">
        <authorList>
            <consortium name="Ensembl"/>
        </authorList>
    </citation>
    <scope>IDENTIFICATION</scope>
</reference>
<dbReference type="OMA" id="MKEFNYM"/>
<evidence type="ECO:0000313" key="5">
    <source>
        <dbReference type="Proteomes" id="UP000694392"/>
    </source>
</evidence>
<dbReference type="GeneTree" id="ENSGT00940000155926"/>
<dbReference type="InterPro" id="IPR050473">
    <property type="entry name" value="A2M/Complement_sys"/>
</dbReference>
<keyword evidence="1" id="KW-0732">Signal</keyword>
<dbReference type="Gene3D" id="2.60.40.1930">
    <property type="match status" value="1"/>
</dbReference>
<keyword evidence="2" id="KW-0882">Thioester bond</keyword>
<organism evidence="4 5">
    <name type="scientific">Sphenodon punctatus</name>
    <name type="common">Tuatara</name>
    <name type="synonym">Hatteria punctata</name>
    <dbReference type="NCBI Taxonomy" id="8508"/>
    <lineage>
        <taxon>Eukaryota</taxon>
        <taxon>Metazoa</taxon>
        <taxon>Chordata</taxon>
        <taxon>Craniata</taxon>
        <taxon>Vertebrata</taxon>
        <taxon>Euteleostomi</taxon>
        <taxon>Lepidosauria</taxon>
        <taxon>Sphenodontia</taxon>
        <taxon>Sphenodontidae</taxon>
        <taxon>Sphenodon</taxon>
    </lineage>
</organism>
<keyword evidence="5" id="KW-1185">Reference proteome</keyword>
<evidence type="ECO:0000256" key="2">
    <source>
        <dbReference type="ARBA" id="ARBA00022966"/>
    </source>
</evidence>
<name>A0A8D0HQ52_SPHPU</name>